<organism evidence="1 2">
    <name type="scientific">Alloprevotella tannerae ATCC 51259</name>
    <dbReference type="NCBI Taxonomy" id="626522"/>
    <lineage>
        <taxon>Bacteria</taxon>
        <taxon>Pseudomonadati</taxon>
        <taxon>Bacteroidota</taxon>
        <taxon>Bacteroidia</taxon>
        <taxon>Bacteroidales</taxon>
        <taxon>Prevotellaceae</taxon>
        <taxon>Alloprevotella</taxon>
    </lineage>
</organism>
<dbReference type="STRING" id="626522.GCWU000325_00653"/>
<evidence type="ECO:0000313" key="1">
    <source>
        <dbReference type="EMBL" id="EEX72192.1"/>
    </source>
</evidence>
<accession>C9LEM3</accession>
<dbReference type="Proteomes" id="UP000003460">
    <property type="component" value="Unassembled WGS sequence"/>
</dbReference>
<dbReference type="HOGENOM" id="CLU_2956867_0_0_10"/>
<comment type="caution">
    <text evidence="1">The sequence shown here is derived from an EMBL/GenBank/DDBJ whole genome shotgun (WGS) entry which is preliminary data.</text>
</comment>
<dbReference type="EMBL" id="ACIJ02000016">
    <property type="protein sequence ID" value="EEX72192.1"/>
    <property type="molecule type" value="Genomic_DNA"/>
</dbReference>
<name>C9LEM3_9BACT</name>
<reference evidence="1" key="1">
    <citation type="submission" date="2009-09" db="EMBL/GenBank/DDBJ databases">
        <authorList>
            <person name="Weinstock G."/>
            <person name="Sodergren E."/>
            <person name="Clifton S."/>
            <person name="Fulton L."/>
            <person name="Fulton B."/>
            <person name="Courtney L."/>
            <person name="Fronick C."/>
            <person name="Harrison M."/>
            <person name="Strong C."/>
            <person name="Farmer C."/>
            <person name="Delahaunty K."/>
            <person name="Markovic C."/>
            <person name="Hall O."/>
            <person name="Minx P."/>
            <person name="Tomlinson C."/>
            <person name="Mitreva M."/>
            <person name="Nelson J."/>
            <person name="Hou S."/>
            <person name="Wollam A."/>
            <person name="Pepin K.H."/>
            <person name="Johnson M."/>
            <person name="Bhonagiri V."/>
            <person name="Nash W.E."/>
            <person name="Warren W."/>
            <person name="Chinwalla A."/>
            <person name="Mardis E.R."/>
            <person name="Wilson R.K."/>
        </authorList>
    </citation>
    <scope>NUCLEOTIDE SEQUENCE [LARGE SCALE GENOMIC DNA]</scope>
    <source>
        <strain evidence="1">ATCC 51259</strain>
    </source>
</reference>
<protein>
    <submittedName>
        <fullName evidence="1">Uncharacterized protein</fullName>
    </submittedName>
</protein>
<evidence type="ECO:0000313" key="2">
    <source>
        <dbReference type="Proteomes" id="UP000003460"/>
    </source>
</evidence>
<dbReference type="AlphaFoldDB" id="C9LEM3"/>
<proteinExistence type="predicted"/>
<sequence length="59" mass="6441">MLIMGQNYEENSPYSTFTATFSKVICRRGVMGRLRSGSGGCGGFLAPSLWSPSFKRSCI</sequence>
<keyword evidence="2" id="KW-1185">Reference proteome</keyword>
<gene>
    <name evidence="1" type="ORF">GCWU000325_00653</name>
</gene>